<accession>A0A8H4PRI9</accession>
<evidence type="ECO:0000313" key="1">
    <source>
        <dbReference type="EMBL" id="KAF4509112.1"/>
    </source>
</evidence>
<dbReference type="EMBL" id="JAAVMX010000005">
    <property type="protein sequence ID" value="KAF4509112.1"/>
    <property type="molecule type" value="Genomic_DNA"/>
</dbReference>
<name>A0A8H4PRI9_9HYPO</name>
<protein>
    <submittedName>
        <fullName evidence="1">Uncharacterized protein</fullName>
    </submittedName>
</protein>
<sequence length="66" mass="7877">MIKDSFRPPTRDRLALHHYAVKSRQEMEEKAGRGNAMDQPKSWDFWDHVESKMPHVPCPEMARWVQ</sequence>
<keyword evidence="2" id="KW-1185">Reference proteome</keyword>
<dbReference type="AlphaFoldDB" id="A0A8H4PRI9"/>
<comment type="caution">
    <text evidence="1">The sequence shown here is derived from an EMBL/GenBank/DDBJ whole genome shotgun (WGS) entry which is preliminary data.</text>
</comment>
<dbReference type="Proteomes" id="UP000557566">
    <property type="component" value="Unassembled WGS sequence"/>
</dbReference>
<proteinExistence type="predicted"/>
<organism evidence="1 2">
    <name type="scientific">Ophiocordyceps sinensis</name>
    <dbReference type="NCBI Taxonomy" id="72228"/>
    <lineage>
        <taxon>Eukaryota</taxon>
        <taxon>Fungi</taxon>
        <taxon>Dikarya</taxon>
        <taxon>Ascomycota</taxon>
        <taxon>Pezizomycotina</taxon>
        <taxon>Sordariomycetes</taxon>
        <taxon>Hypocreomycetidae</taxon>
        <taxon>Hypocreales</taxon>
        <taxon>Ophiocordycipitaceae</taxon>
        <taxon>Ophiocordyceps</taxon>
    </lineage>
</organism>
<evidence type="ECO:0000313" key="2">
    <source>
        <dbReference type="Proteomes" id="UP000557566"/>
    </source>
</evidence>
<dbReference type="OrthoDB" id="2526284at2759"/>
<reference evidence="1 2" key="1">
    <citation type="journal article" date="2020" name="Genome Biol. Evol.">
        <title>A new high-quality draft genome assembly of the Chinese cordyceps Ophiocordyceps sinensis.</title>
        <authorList>
            <person name="Shu R."/>
            <person name="Zhang J."/>
            <person name="Meng Q."/>
            <person name="Zhang H."/>
            <person name="Zhou G."/>
            <person name="Li M."/>
            <person name="Wu P."/>
            <person name="Zhao Y."/>
            <person name="Chen C."/>
            <person name="Qin Q."/>
        </authorList>
    </citation>
    <scope>NUCLEOTIDE SEQUENCE [LARGE SCALE GENOMIC DNA]</scope>
    <source>
        <strain evidence="1 2">IOZ07</strain>
    </source>
</reference>
<gene>
    <name evidence="1" type="ORF">G6O67_005415</name>
</gene>